<dbReference type="InterPro" id="IPR050679">
    <property type="entry name" value="Bact_HTH_transcr_reg"/>
</dbReference>
<comment type="caution">
    <text evidence="6">The sequence shown here is derived from an EMBL/GenBank/DDBJ whole genome shotgun (WGS) entry which is preliminary data.</text>
</comment>
<dbReference type="Proteomes" id="UP000030008">
    <property type="component" value="Unassembled WGS sequence"/>
</dbReference>
<evidence type="ECO:0000256" key="3">
    <source>
        <dbReference type="ARBA" id="ARBA00023125"/>
    </source>
</evidence>
<dbReference type="GO" id="GO:0045892">
    <property type="term" value="P:negative regulation of DNA-templated transcription"/>
    <property type="evidence" value="ECO:0007669"/>
    <property type="project" value="TreeGrafter"/>
</dbReference>
<dbReference type="InterPro" id="IPR028978">
    <property type="entry name" value="Chorismate_lyase_/UTRA_dom_sf"/>
</dbReference>
<proteinExistence type="predicted"/>
<dbReference type="Pfam" id="PF07702">
    <property type="entry name" value="UTRA"/>
    <property type="match status" value="1"/>
</dbReference>
<evidence type="ECO:0000313" key="7">
    <source>
        <dbReference type="Proteomes" id="UP000030008"/>
    </source>
</evidence>
<dbReference type="SMART" id="SM00345">
    <property type="entry name" value="HTH_GNTR"/>
    <property type="match status" value="1"/>
</dbReference>
<keyword evidence="2" id="KW-0805">Transcription regulation</keyword>
<evidence type="ECO:0000313" key="6">
    <source>
        <dbReference type="EMBL" id="KGJ51674.1"/>
    </source>
</evidence>
<dbReference type="RefSeq" id="WP_044907478.1">
    <property type="nucleotide sequence ID" value="NZ_JQIF01000103.1"/>
</dbReference>
<dbReference type="AlphaFoldDB" id="A0A099I101"/>
<dbReference type="SMART" id="SM00866">
    <property type="entry name" value="UTRA"/>
    <property type="match status" value="1"/>
</dbReference>
<dbReference type="FunFam" id="3.40.1410.10:FF:000008">
    <property type="entry name" value="Transcriptional regulator, GntR family"/>
    <property type="match status" value="1"/>
</dbReference>
<dbReference type="InterPro" id="IPR000524">
    <property type="entry name" value="Tscrpt_reg_HTH_GntR"/>
</dbReference>
<dbReference type="EMBL" id="JQIF01000103">
    <property type="protein sequence ID" value="KGJ51674.1"/>
    <property type="molecule type" value="Genomic_DNA"/>
</dbReference>
<dbReference type="Gene3D" id="3.40.1410.10">
    <property type="entry name" value="Chorismate lyase-like"/>
    <property type="match status" value="1"/>
</dbReference>
<name>A0A099I101_CLOIN</name>
<accession>A0A099I101</accession>
<dbReference type="GO" id="GO:0003700">
    <property type="term" value="F:DNA-binding transcription factor activity"/>
    <property type="evidence" value="ECO:0007669"/>
    <property type="project" value="InterPro"/>
</dbReference>
<dbReference type="CDD" id="cd07377">
    <property type="entry name" value="WHTH_GntR"/>
    <property type="match status" value="1"/>
</dbReference>
<dbReference type="PROSITE" id="PS50949">
    <property type="entry name" value="HTH_GNTR"/>
    <property type="match status" value="1"/>
</dbReference>
<protein>
    <submittedName>
        <fullName evidence="6">GntR family transcriptional regulator</fullName>
    </submittedName>
</protein>
<dbReference type="PANTHER" id="PTHR44846">
    <property type="entry name" value="MANNOSYL-D-GLYCERATE TRANSPORT/METABOLISM SYSTEM REPRESSOR MNGR-RELATED"/>
    <property type="match status" value="1"/>
</dbReference>
<evidence type="ECO:0000259" key="5">
    <source>
        <dbReference type="PROSITE" id="PS50949"/>
    </source>
</evidence>
<evidence type="ECO:0000256" key="4">
    <source>
        <dbReference type="ARBA" id="ARBA00023163"/>
    </source>
</evidence>
<dbReference type="InterPro" id="IPR036388">
    <property type="entry name" value="WH-like_DNA-bd_sf"/>
</dbReference>
<dbReference type="SUPFAM" id="SSF46785">
    <property type="entry name" value="Winged helix' DNA-binding domain"/>
    <property type="match status" value="1"/>
</dbReference>
<dbReference type="Pfam" id="PF00392">
    <property type="entry name" value="GntR"/>
    <property type="match status" value="1"/>
</dbReference>
<evidence type="ECO:0000256" key="1">
    <source>
        <dbReference type="ARBA" id="ARBA00022491"/>
    </source>
</evidence>
<feature type="domain" description="HTH gntR-type" evidence="5">
    <location>
        <begin position="2"/>
        <end position="70"/>
    </location>
</feature>
<reference evidence="6 7" key="1">
    <citation type="submission" date="2014-08" db="EMBL/GenBank/DDBJ databases">
        <title>Clostridium innocuum, an unnegligible vancomycin-resistant pathogen causing extra-intestinal infections.</title>
        <authorList>
            <person name="Feng Y."/>
            <person name="Chiu C.-H."/>
        </authorList>
    </citation>
    <scope>NUCLEOTIDE SEQUENCE [LARGE SCALE GENOMIC DNA]</scope>
    <source>
        <strain evidence="6 7">AN88</strain>
    </source>
</reference>
<gene>
    <name evidence="6" type="ORF">CIAN88_19115</name>
</gene>
<keyword evidence="4" id="KW-0804">Transcription</keyword>
<dbReference type="InterPro" id="IPR011663">
    <property type="entry name" value="UTRA"/>
</dbReference>
<organism evidence="6 7">
    <name type="scientific">Clostridium innocuum</name>
    <dbReference type="NCBI Taxonomy" id="1522"/>
    <lineage>
        <taxon>Bacteria</taxon>
        <taxon>Bacillati</taxon>
        <taxon>Bacillota</taxon>
        <taxon>Clostridia</taxon>
        <taxon>Eubacteriales</taxon>
        <taxon>Clostridiaceae</taxon>
        <taxon>Clostridium</taxon>
    </lineage>
</organism>
<sequence length="238" mass="27688">MIPKYMQVYTEIKDAIQKGSYSANEMLPSGEEFAKQYACSVLTVKKALDRLVSEGVIVRKRGLGSFVKKCRTGPDRMQGVPVIGRDLIREEVTSVVEKFEVVACTTELADKMNIQAGEFVYEIERIRLYKQEPRVVEYTWMPLQIIPGLQRRDVETSIYAYIEKQLHKHIQGAHLSFQAVRPQALEKKYFHMNDNDFVCQVEELAYLDTSEIFEYSVARHLPQYFHFETNVIKELYDN</sequence>
<dbReference type="InterPro" id="IPR036390">
    <property type="entry name" value="WH_DNA-bd_sf"/>
</dbReference>
<evidence type="ECO:0000256" key="2">
    <source>
        <dbReference type="ARBA" id="ARBA00023015"/>
    </source>
</evidence>
<dbReference type="GO" id="GO:0003677">
    <property type="term" value="F:DNA binding"/>
    <property type="evidence" value="ECO:0007669"/>
    <property type="project" value="UniProtKB-KW"/>
</dbReference>
<keyword evidence="1" id="KW-0678">Repressor</keyword>
<dbReference type="PANTHER" id="PTHR44846:SF5">
    <property type="entry name" value="HTH-TYPE TRANSCRIPTIONAL REGULATOR GMUR"/>
    <property type="match status" value="1"/>
</dbReference>
<keyword evidence="3" id="KW-0238">DNA-binding</keyword>
<dbReference type="Gene3D" id="1.10.10.10">
    <property type="entry name" value="Winged helix-like DNA-binding domain superfamily/Winged helix DNA-binding domain"/>
    <property type="match status" value="1"/>
</dbReference>
<dbReference type="SUPFAM" id="SSF64288">
    <property type="entry name" value="Chorismate lyase-like"/>
    <property type="match status" value="1"/>
</dbReference>